<accession>A0AAV3PZZ5</accession>
<feature type="repeat" description="PPR" evidence="3">
    <location>
        <begin position="156"/>
        <end position="190"/>
    </location>
</feature>
<name>A0AAV3PZZ5_LITER</name>
<comment type="similarity">
    <text evidence="1">Belongs to the PPR family. PCMP-H subfamily.</text>
</comment>
<evidence type="ECO:0000313" key="5">
    <source>
        <dbReference type="EMBL" id="GAA0157349.1"/>
    </source>
</evidence>
<feature type="repeat" description="PPR" evidence="3">
    <location>
        <begin position="395"/>
        <end position="429"/>
    </location>
</feature>
<dbReference type="AlphaFoldDB" id="A0AAV3PZZ5"/>
<dbReference type="PROSITE" id="PS51375">
    <property type="entry name" value="PPR"/>
    <property type="match status" value="4"/>
</dbReference>
<dbReference type="PANTHER" id="PTHR47926">
    <property type="entry name" value="PENTATRICOPEPTIDE REPEAT-CONTAINING PROTEIN"/>
    <property type="match status" value="1"/>
</dbReference>
<dbReference type="Pfam" id="PF20431">
    <property type="entry name" value="E_motif"/>
    <property type="match status" value="1"/>
</dbReference>
<evidence type="ECO:0000256" key="2">
    <source>
        <dbReference type="ARBA" id="ARBA00022737"/>
    </source>
</evidence>
<dbReference type="GO" id="GO:0008270">
    <property type="term" value="F:zinc ion binding"/>
    <property type="evidence" value="ECO:0007669"/>
    <property type="project" value="InterPro"/>
</dbReference>
<proteinExistence type="inferred from homology"/>
<evidence type="ECO:0000313" key="6">
    <source>
        <dbReference type="Proteomes" id="UP001454036"/>
    </source>
</evidence>
<evidence type="ECO:0000259" key="4">
    <source>
        <dbReference type="Pfam" id="PF14432"/>
    </source>
</evidence>
<dbReference type="InterPro" id="IPR002885">
    <property type="entry name" value="PPR_rpt"/>
</dbReference>
<dbReference type="GO" id="GO:0003723">
    <property type="term" value="F:RNA binding"/>
    <property type="evidence" value="ECO:0007669"/>
    <property type="project" value="InterPro"/>
</dbReference>
<dbReference type="InterPro" id="IPR011990">
    <property type="entry name" value="TPR-like_helical_dom_sf"/>
</dbReference>
<evidence type="ECO:0000256" key="1">
    <source>
        <dbReference type="ARBA" id="ARBA00006643"/>
    </source>
</evidence>
<evidence type="ECO:0000256" key="3">
    <source>
        <dbReference type="PROSITE-ProRule" id="PRU00708"/>
    </source>
</evidence>
<dbReference type="FunFam" id="1.25.40.10:FF:001093">
    <property type="entry name" value="Pentatricopeptide repeat-containing protein At2g34400"/>
    <property type="match status" value="1"/>
</dbReference>
<dbReference type="Pfam" id="PF14432">
    <property type="entry name" value="DYW_deaminase"/>
    <property type="match status" value="1"/>
</dbReference>
<feature type="repeat" description="PPR" evidence="3">
    <location>
        <begin position="258"/>
        <end position="292"/>
    </location>
</feature>
<dbReference type="NCBIfam" id="TIGR00756">
    <property type="entry name" value="PPR"/>
    <property type="match status" value="5"/>
</dbReference>
<feature type="domain" description="DYW" evidence="4">
    <location>
        <begin position="473"/>
        <end position="567"/>
    </location>
</feature>
<keyword evidence="6" id="KW-1185">Reference proteome</keyword>
<comment type="caution">
    <text evidence="5">The sequence shown here is derived from an EMBL/GenBank/DDBJ whole genome shotgun (WGS) entry which is preliminary data.</text>
</comment>
<organism evidence="5 6">
    <name type="scientific">Lithospermum erythrorhizon</name>
    <name type="common">Purple gromwell</name>
    <name type="synonym">Lithospermum officinale var. erythrorhizon</name>
    <dbReference type="NCBI Taxonomy" id="34254"/>
    <lineage>
        <taxon>Eukaryota</taxon>
        <taxon>Viridiplantae</taxon>
        <taxon>Streptophyta</taxon>
        <taxon>Embryophyta</taxon>
        <taxon>Tracheophyta</taxon>
        <taxon>Spermatophyta</taxon>
        <taxon>Magnoliopsida</taxon>
        <taxon>eudicotyledons</taxon>
        <taxon>Gunneridae</taxon>
        <taxon>Pentapetalae</taxon>
        <taxon>asterids</taxon>
        <taxon>lamiids</taxon>
        <taxon>Boraginales</taxon>
        <taxon>Boraginaceae</taxon>
        <taxon>Boraginoideae</taxon>
        <taxon>Lithospermeae</taxon>
        <taxon>Lithospermum</taxon>
    </lineage>
</organism>
<dbReference type="Proteomes" id="UP001454036">
    <property type="component" value="Unassembled WGS sequence"/>
</dbReference>
<dbReference type="PANTHER" id="PTHR47926:SF464">
    <property type="entry name" value="DYW DOMAIN-CONTAINING PROTEIN"/>
    <property type="match status" value="1"/>
</dbReference>
<gene>
    <name evidence="5" type="ORF">LIER_14634</name>
</gene>
<dbReference type="Pfam" id="PF01535">
    <property type="entry name" value="PPR"/>
    <property type="match status" value="4"/>
</dbReference>
<dbReference type="EMBL" id="BAABME010003084">
    <property type="protein sequence ID" value="GAA0157349.1"/>
    <property type="molecule type" value="Genomic_DNA"/>
</dbReference>
<dbReference type="Gene3D" id="1.25.40.10">
    <property type="entry name" value="Tetratricopeptide repeat domain"/>
    <property type="match status" value="3"/>
</dbReference>
<dbReference type="InterPro" id="IPR032867">
    <property type="entry name" value="DYW_dom"/>
</dbReference>
<dbReference type="SUPFAM" id="SSF48452">
    <property type="entry name" value="TPR-like"/>
    <property type="match status" value="1"/>
</dbReference>
<feature type="repeat" description="PPR" evidence="3">
    <location>
        <begin position="293"/>
        <end position="328"/>
    </location>
</feature>
<sequence>MSTKTSDPRCQHAEAITTGSIKSNRAVSNNLITSYSRSNQKASALKVFQTIPSPNIVSWTSLISSFSNSSNAILHFISMLRHPTTNILPNARIFASLFKTCASISGYSFAFQLHSVAEKVGLSTEVFTGSALASLYCKAKCPDDARKVFDEISERDSVCYSSMVVGMAQNGKPVEALSYFVEMRRGGFASTMYSVSGAFKAVSEMATLEQCRIIHGHSVVIGMDLDVVVGTSLIDGYGKCGLVKEARGVFNELEIKLNLIGWNAMMAAYAQHGDIDCVIELFGLMDMKAIKPDEYSLLAVMSGFCNAGFVQETERWFKRMVEEYGLEPWIEHYTCLVTALGKQGRFEEAEKIALTMPYKPDAVIWRALLSTSAYGGNTDIAWRMSEKLLDINPYDDSAYVLLANGFAGAGRWDEVKEVWKRMKDRRVRKEGGRSWIEVRGEVHEFLAGDRRHDRKDEIYAKLEELMESIEKLGYKPVWSEVLHEVDEREKREVLMHHSEKLAFAFGVLDGVAPPGKAMRIVKNVRSCRDCHEAFKYFSIIYEREIIVRDVNRYHRFLNGNCSCGDQW</sequence>
<dbReference type="GO" id="GO:0009451">
    <property type="term" value="P:RNA modification"/>
    <property type="evidence" value="ECO:0007669"/>
    <property type="project" value="InterPro"/>
</dbReference>
<keyword evidence="2" id="KW-0677">Repeat</keyword>
<dbReference type="InterPro" id="IPR046848">
    <property type="entry name" value="E_motif"/>
</dbReference>
<reference evidence="5 6" key="1">
    <citation type="submission" date="2024-01" db="EMBL/GenBank/DDBJ databases">
        <title>The complete chloroplast genome sequence of Lithospermum erythrorhizon: insights into the phylogenetic relationship among Boraginaceae species and the maternal lineages of purple gromwells.</title>
        <authorList>
            <person name="Okada T."/>
            <person name="Watanabe K."/>
        </authorList>
    </citation>
    <scope>NUCLEOTIDE SEQUENCE [LARGE SCALE GENOMIC DNA]</scope>
</reference>
<protein>
    <recommendedName>
        <fullName evidence="4">DYW domain-containing protein</fullName>
    </recommendedName>
</protein>
<dbReference type="Pfam" id="PF13041">
    <property type="entry name" value="PPR_2"/>
    <property type="match status" value="1"/>
</dbReference>
<dbReference type="InterPro" id="IPR046960">
    <property type="entry name" value="PPR_At4g14850-like_plant"/>
</dbReference>